<evidence type="ECO:0000256" key="4">
    <source>
        <dbReference type="ARBA" id="ARBA00022833"/>
    </source>
</evidence>
<gene>
    <name evidence="7" type="ORF">BU16DRAFT_529749</name>
</gene>
<dbReference type="Gene3D" id="3.60.15.10">
    <property type="entry name" value="Ribonuclease Z/Hydroxyacylglutathione hydrolase-like"/>
    <property type="match status" value="1"/>
</dbReference>
<evidence type="ECO:0000256" key="2">
    <source>
        <dbReference type="ARBA" id="ARBA00022723"/>
    </source>
</evidence>
<evidence type="ECO:0000256" key="3">
    <source>
        <dbReference type="ARBA" id="ARBA00022801"/>
    </source>
</evidence>
<protein>
    <submittedName>
        <fullName evidence="7">Metallo-hydrolase/oxidoreductase</fullName>
    </submittedName>
</protein>
<dbReference type="InterPro" id="IPR051013">
    <property type="entry name" value="MBL_superfamily_lactonases"/>
</dbReference>
<feature type="domain" description="Metallo-beta-lactamase" evidence="6">
    <location>
        <begin position="57"/>
        <end position="276"/>
    </location>
</feature>
<dbReference type="PANTHER" id="PTHR42978:SF5">
    <property type="entry name" value="METALLO-BETA-LACTAMASE DOMAIN-CONTAINING PROTEIN"/>
    <property type="match status" value="1"/>
</dbReference>
<dbReference type="GO" id="GO:0016787">
    <property type="term" value="F:hydrolase activity"/>
    <property type="evidence" value="ECO:0007669"/>
    <property type="project" value="UniProtKB-KW"/>
</dbReference>
<dbReference type="Proteomes" id="UP000799750">
    <property type="component" value="Unassembled WGS sequence"/>
</dbReference>
<dbReference type="Pfam" id="PF00753">
    <property type="entry name" value="Lactamase_B"/>
    <property type="match status" value="1"/>
</dbReference>
<dbReference type="SUPFAM" id="SSF56281">
    <property type="entry name" value="Metallo-hydrolase/oxidoreductase"/>
    <property type="match status" value="1"/>
</dbReference>
<feature type="region of interest" description="Disordered" evidence="5">
    <location>
        <begin position="1"/>
        <end position="20"/>
    </location>
</feature>
<proteinExistence type="inferred from homology"/>
<dbReference type="AlphaFoldDB" id="A0A6A6QJI9"/>
<sequence>MASPTMAAPKPSPPLNIPPSNHTVRVSIIDGSTIANMPMSIMVKPAVLAGFSHVDIPSYSFLIEHPSGRTLLFDLGVRKDWEKQAPCVVKMIKDAKAGMHVEKDVYDILAENGHDPDAVEAIFWSHYHWDHTGNTARFPGSTALMVGPGFKTRFPPAWPTVADSPVQEEMWEGRELKEVEFRTDLKIGRFKAVDWFGDGSFYVLDTPGHLLGHICALARTTPDTFILMGGDAAHHAGEIRPTEFDPLPASVSLEGLRPGSRFPIPCPGEMLVRQIHPRESATKPFYEPADNFNEDGPEAERSLEGVTEFDAYENVLVVLAHDASLRDVVSFYPQEANGWKQKRWRDRGRWRFLTDFEGGLRTSEGGGE</sequence>
<accession>A0A6A6QJI9</accession>
<dbReference type="InterPro" id="IPR001279">
    <property type="entry name" value="Metallo-B-lactamas"/>
</dbReference>
<organism evidence="7 8">
    <name type="scientific">Lophium mytilinum</name>
    <dbReference type="NCBI Taxonomy" id="390894"/>
    <lineage>
        <taxon>Eukaryota</taxon>
        <taxon>Fungi</taxon>
        <taxon>Dikarya</taxon>
        <taxon>Ascomycota</taxon>
        <taxon>Pezizomycotina</taxon>
        <taxon>Dothideomycetes</taxon>
        <taxon>Pleosporomycetidae</taxon>
        <taxon>Mytilinidiales</taxon>
        <taxon>Mytilinidiaceae</taxon>
        <taxon>Lophium</taxon>
    </lineage>
</organism>
<reference evidence="7" key="1">
    <citation type="journal article" date="2020" name="Stud. Mycol.">
        <title>101 Dothideomycetes genomes: a test case for predicting lifestyles and emergence of pathogens.</title>
        <authorList>
            <person name="Haridas S."/>
            <person name="Albert R."/>
            <person name="Binder M."/>
            <person name="Bloem J."/>
            <person name="Labutti K."/>
            <person name="Salamov A."/>
            <person name="Andreopoulos B."/>
            <person name="Baker S."/>
            <person name="Barry K."/>
            <person name="Bills G."/>
            <person name="Bluhm B."/>
            <person name="Cannon C."/>
            <person name="Castanera R."/>
            <person name="Culley D."/>
            <person name="Daum C."/>
            <person name="Ezra D."/>
            <person name="Gonzalez J."/>
            <person name="Henrissat B."/>
            <person name="Kuo A."/>
            <person name="Liang C."/>
            <person name="Lipzen A."/>
            <person name="Lutzoni F."/>
            <person name="Magnuson J."/>
            <person name="Mondo S."/>
            <person name="Nolan M."/>
            <person name="Ohm R."/>
            <person name="Pangilinan J."/>
            <person name="Park H.-J."/>
            <person name="Ramirez L."/>
            <person name="Alfaro M."/>
            <person name="Sun H."/>
            <person name="Tritt A."/>
            <person name="Yoshinaga Y."/>
            <person name="Zwiers L.-H."/>
            <person name="Turgeon B."/>
            <person name="Goodwin S."/>
            <person name="Spatafora J."/>
            <person name="Crous P."/>
            <person name="Grigoriev I."/>
        </authorList>
    </citation>
    <scope>NUCLEOTIDE SEQUENCE</scope>
    <source>
        <strain evidence="7">CBS 269.34</strain>
    </source>
</reference>
<evidence type="ECO:0000313" key="7">
    <source>
        <dbReference type="EMBL" id="KAF2492421.1"/>
    </source>
</evidence>
<keyword evidence="4" id="KW-0862">Zinc</keyword>
<keyword evidence="8" id="KW-1185">Reference proteome</keyword>
<comment type="similarity">
    <text evidence="1">Belongs to the metallo-beta-lactamase superfamily.</text>
</comment>
<name>A0A6A6QJI9_9PEZI</name>
<evidence type="ECO:0000256" key="1">
    <source>
        <dbReference type="ARBA" id="ARBA00007749"/>
    </source>
</evidence>
<dbReference type="EMBL" id="MU004194">
    <property type="protein sequence ID" value="KAF2492421.1"/>
    <property type="molecule type" value="Genomic_DNA"/>
</dbReference>
<dbReference type="PANTHER" id="PTHR42978">
    <property type="entry name" value="QUORUM-QUENCHING LACTONASE YTNP-RELATED-RELATED"/>
    <property type="match status" value="1"/>
</dbReference>
<keyword evidence="2" id="KW-0479">Metal-binding</keyword>
<evidence type="ECO:0000313" key="8">
    <source>
        <dbReference type="Proteomes" id="UP000799750"/>
    </source>
</evidence>
<evidence type="ECO:0000256" key="5">
    <source>
        <dbReference type="SAM" id="MobiDB-lite"/>
    </source>
</evidence>
<dbReference type="SMART" id="SM00849">
    <property type="entry name" value="Lactamase_B"/>
    <property type="match status" value="1"/>
</dbReference>
<dbReference type="OrthoDB" id="10250730at2759"/>
<dbReference type="CDD" id="cd07730">
    <property type="entry name" value="metallo-hydrolase-like_MBL-fold"/>
    <property type="match status" value="1"/>
</dbReference>
<dbReference type="InterPro" id="IPR036866">
    <property type="entry name" value="RibonucZ/Hydroxyglut_hydro"/>
</dbReference>
<dbReference type="GO" id="GO:0046872">
    <property type="term" value="F:metal ion binding"/>
    <property type="evidence" value="ECO:0007669"/>
    <property type="project" value="UniProtKB-KW"/>
</dbReference>
<evidence type="ECO:0000259" key="6">
    <source>
        <dbReference type="SMART" id="SM00849"/>
    </source>
</evidence>
<keyword evidence="3 7" id="KW-0378">Hydrolase</keyword>